<accession>A0A975NGZ1</accession>
<evidence type="ECO:0000313" key="6">
    <source>
        <dbReference type="Proteomes" id="UP000680839"/>
    </source>
</evidence>
<dbReference type="Gene3D" id="3.40.50.920">
    <property type="match status" value="1"/>
</dbReference>
<name>A0A975NGZ1_9BRAD</name>
<dbReference type="SUPFAM" id="SSF52518">
    <property type="entry name" value="Thiamin diphosphate-binding fold (THDP-binding)"/>
    <property type="match status" value="1"/>
</dbReference>
<evidence type="ECO:0000256" key="2">
    <source>
        <dbReference type="ARBA" id="ARBA00023002"/>
    </source>
</evidence>
<dbReference type="PANTHER" id="PTHR43257:SF2">
    <property type="entry name" value="PYRUVATE DEHYDROGENASE E1 COMPONENT SUBUNIT BETA"/>
    <property type="match status" value="1"/>
</dbReference>
<dbReference type="InterPro" id="IPR009014">
    <property type="entry name" value="Transketo_C/PFOR_II"/>
</dbReference>
<evidence type="ECO:0000256" key="1">
    <source>
        <dbReference type="ARBA" id="ARBA00001964"/>
    </source>
</evidence>
<gene>
    <name evidence="5" type="ORF">KMZ29_09625</name>
</gene>
<dbReference type="GO" id="GO:0016491">
    <property type="term" value="F:oxidoreductase activity"/>
    <property type="evidence" value="ECO:0007669"/>
    <property type="project" value="UniProtKB-KW"/>
</dbReference>
<sequence length="326" mass="35394">MNARMTYAEGIRAGFGYLFKTYPNVFAIGQGLWSPWYVGASMTDLDKEFGRERVIDSQVSELSTTGAAVGASLFGYRPIVIHPRIDFMLLAVDQIVNQAAKWHHMLGGQVSPSLVIRAIINRGGEQGAQHSQALHSWFAHIPGLRVVMPATATDARDLLIAATLSNDPVLYIDDRWLYDWDDEATPIVELDLARQGPLVRRQGTDLTIAAASFSVRLAMQAAEELAKQGISAEVVDVRVLNPIDPAPIVESVRKTGRLLAVDGGWRTCGFAGELLALASESLPSSTWKSPPRRVTLVDAPAPTSKPLEDAYYTKASDVVAAAQSLI</sequence>
<dbReference type="Pfam" id="PF02780">
    <property type="entry name" value="Transketolase_C"/>
    <property type="match status" value="1"/>
</dbReference>
<dbReference type="SUPFAM" id="SSF52922">
    <property type="entry name" value="TK C-terminal domain-like"/>
    <property type="match status" value="1"/>
</dbReference>
<reference evidence="5" key="1">
    <citation type="submission" date="2021-06" db="EMBL/GenBank/DDBJ databases">
        <title>Bradyrhizobium sp. S2-20-1 Genome sequencing.</title>
        <authorList>
            <person name="Jin L."/>
        </authorList>
    </citation>
    <scope>NUCLEOTIDE SEQUENCE</scope>
    <source>
        <strain evidence="5">S2-20-1</strain>
    </source>
</reference>
<keyword evidence="3" id="KW-0786">Thiamine pyrophosphate</keyword>
<comment type="cofactor">
    <cofactor evidence="1">
        <name>thiamine diphosphate</name>
        <dbReference type="ChEBI" id="CHEBI:58937"/>
    </cofactor>
</comment>
<evidence type="ECO:0000313" key="5">
    <source>
        <dbReference type="EMBL" id="QWG14887.1"/>
    </source>
</evidence>
<dbReference type="Proteomes" id="UP000680839">
    <property type="component" value="Chromosome"/>
</dbReference>
<dbReference type="Gene3D" id="3.40.50.970">
    <property type="match status" value="1"/>
</dbReference>
<feature type="domain" description="Transketolase-like pyrimidine-binding" evidence="4">
    <location>
        <begin position="5"/>
        <end position="180"/>
    </location>
</feature>
<dbReference type="InterPro" id="IPR029061">
    <property type="entry name" value="THDP-binding"/>
</dbReference>
<organism evidence="5 6">
    <name type="scientific">Bradyrhizobium sediminis</name>
    <dbReference type="NCBI Taxonomy" id="2840469"/>
    <lineage>
        <taxon>Bacteria</taxon>
        <taxon>Pseudomonadati</taxon>
        <taxon>Pseudomonadota</taxon>
        <taxon>Alphaproteobacteria</taxon>
        <taxon>Hyphomicrobiales</taxon>
        <taxon>Nitrobacteraceae</taxon>
        <taxon>Bradyrhizobium</taxon>
    </lineage>
</organism>
<dbReference type="AlphaFoldDB" id="A0A975NGZ1"/>
<dbReference type="PANTHER" id="PTHR43257">
    <property type="entry name" value="PYRUVATE DEHYDROGENASE E1 COMPONENT BETA SUBUNIT"/>
    <property type="match status" value="1"/>
</dbReference>
<keyword evidence="2" id="KW-0560">Oxidoreductase</keyword>
<dbReference type="SMART" id="SM00861">
    <property type="entry name" value="Transket_pyr"/>
    <property type="match status" value="1"/>
</dbReference>
<dbReference type="Pfam" id="PF02779">
    <property type="entry name" value="Transket_pyr"/>
    <property type="match status" value="1"/>
</dbReference>
<dbReference type="InterPro" id="IPR033248">
    <property type="entry name" value="Transketolase_C"/>
</dbReference>
<evidence type="ECO:0000259" key="4">
    <source>
        <dbReference type="SMART" id="SM00861"/>
    </source>
</evidence>
<evidence type="ECO:0000256" key="3">
    <source>
        <dbReference type="ARBA" id="ARBA00023052"/>
    </source>
</evidence>
<proteinExistence type="predicted"/>
<protein>
    <submittedName>
        <fullName evidence="5">Alpha-ketoacid dehydrogenase subunit beta</fullName>
    </submittedName>
</protein>
<dbReference type="EMBL" id="CP076134">
    <property type="protein sequence ID" value="QWG14887.1"/>
    <property type="molecule type" value="Genomic_DNA"/>
</dbReference>
<dbReference type="InterPro" id="IPR005475">
    <property type="entry name" value="Transketolase-like_Pyr-bd"/>
</dbReference>